<dbReference type="PANTHER" id="PTHR43342:SF1">
    <property type="entry name" value="BIFURCATING [FEFE] HYDROGENASE GAMMA SUBUNIT"/>
    <property type="match status" value="1"/>
</dbReference>
<comment type="similarity">
    <text evidence="1">Belongs to the complex I 24 kDa subunit family.</text>
</comment>
<sequence>MCCSKVTKDQALEIIKRYEQVLAIISKYGKAKEQLLSILLDIQASSGENYVAEVWAEVVACQLDLPITKVHDVLTFYAMFNIEPRGQYVIEICKSTPCHVTKADAVVAMFEEVLGIKLGQTTPDNLFTLMHTSCVGACDIGPVAKIGDEVYGNLTPAKVAEIIASYRGVSLCQK</sequence>
<protein>
    <submittedName>
        <fullName evidence="8">NADH-ubiquinone oxidoreductase chain E</fullName>
        <ecNumber evidence="8">1.6.5.3</ecNumber>
    </submittedName>
</protein>
<comment type="cofactor">
    <cofactor evidence="7">
        <name>[2Fe-2S] cluster</name>
        <dbReference type="ChEBI" id="CHEBI:190135"/>
    </cofactor>
    <text evidence="7">Binds 1 [2Fe-2S] cluster.</text>
</comment>
<feature type="binding site" evidence="7">
    <location>
        <position position="138"/>
    </location>
    <ligand>
        <name>[2Fe-2S] cluster</name>
        <dbReference type="ChEBI" id="CHEBI:190135"/>
    </ligand>
</feature>
<evidence type="ECO:0000313" key="8">
    <source>
        <dbReference type="EMBL" id="CQR71137.1"/>
    </source>
</evidence>
<dbReference type="EC" id="1.6.5.3" evidence="8"/>
<dbReference type="PANTHER" id="PTHR43342">
    <property type="entry name" value="NADH-QUINONE OXIDOREDUCTASE, E SUBUNIT"/>
    <property type="match status" value="1"/>
</dbReference>
<keyword evidence="4 7" id="KW-0408">Iron</keyword>
<dbReference type="InterPro" id="IPR002023">
    <property type="entry name" value="NuoE-like"/>
</dbReference>
<dbReference type="GO" id="GO:0051537">
    <property type="term" value="F:2 iron, 2 sulfur cluster binding"/>
    <property type="evidence" value="ECO:0007669"/>
    <property type="project" value="UniProtKB-KW"/>
</dbReference>
<dbReference type="Gene3D" id="1.10.10.1590">
    <property type="entry name" value="NADH-quinone oxidoreductase subunit E"/>
    <property type="match status" value="1"/>
</dbReference>
<dbReference type="InterPro" id="IPR042128">
    <property type="entry name" value="NuoE_dom"/>
</dbReference>
<organism evidence="8 9">
    <name type="scientific">Sporomusa ovata</name>
    <dbReference type="NCBI Taxonomy" id="2378"/>
    <lineage>
        <taxon>Bacteria</taxon>
        <taxon>Bacillati</taxon>
        <taxon>Bacillota</taxon>
        <taxon>Negativicutes</taxon>
        <taxon>Selenomonadales</taxon>
        <taxon>Sporomusaceae</taxon>
        <taxon>Sporomusa</taxon>
    </lineage>
</organism>
<keyword evidence="8" id="KW-0560">Oxidoreductase</keyword>
<dbReference type="InterPro" id="IPR041921">
    <property type="entry name" value="NuoE_N"/>
</dbReference>
<keyword evidence="5 7" id="KW-0411">Iron-sulfur</keyword>
<comment type="cofactor">
    <cofactor evidence="6">
        <name>[2Fe-2S] cluster</name>
        <dbReference type="ChEBI" id="CHEBI:190135"/>
    </cofactor>
</comment>
<evidence type="ECO:0000256" key="6">
    <source>
        <dbReference type="ARBA" id="ARBA00034078"/>
    </source>
</evidence>
<accession>A0A0U1KUM9</accession>
<feature type="binding site" evidence="7">
    <location>
        <position position="98"/>
    </location>
    <ligand>
        <name>[2Fe-2S] cluster</name>
        <dbReference type="ChEBI" id="CHEBI:190135"/>
    </ligand>
</feature>
<evidence type="ECO:0000256" key="7">
    <source>
        <dbReference type="PIRSR" id="PIRSR000216-1"/>
    </source>
</evidence>
<evidence type="ECO:0000256" key="1">
    <source>
        <dbReference type="ARBA" id="ARBA00010643"/>
    </source>
</evidence>
<keyword evidence="9" id="KW-1185">Reference proteome</keyword>
<dbReference type="GO" id="GO:0046872">
    <property type="term" value="F:metal ion binding"/>
    <property type="evidence" value="ECO:0007669"/>
    <property type="project" value="UniProtKB-KW"/>
</dbReference>
<name>A0A0U1KUM9_9FIRM</name>
<keyword evidence="2 7" id="KW-0001">2Fe-2S</keyword>
<dbReference type="SUPFAM" id="SSF52833">
    <property type="entry name" value="Thioredoxin-like"/>
    <property type="match status" value="1"/>
</dbReference>
<dbReference type="GO" id="GO:0016491">
    <property type="term" value="F:oxidoreductase activity"/>
    <property type="evidence" value="ECO:0007669"/>
    <property type="project" value="UniProtKB-KW"/>
</dbReference>
<dbReference type="EMBL" id="CTRP01000003">
    <property type="protein sequence ID" value="CQR71137.1"/>
    <property type="molecule type" value="Genomic_DNA"/>
</dbReference>
<evidence type="ECO:0000256" key="3">
    <source>
        <dbReference type="ARBA" id="ARBA00022723"/>
    </source>
</evidence>
<dbReference type="Pfam" id="PF01257">
    <property type="entry name" value="2Fe-2S_thioredx"/>
    <property type="match status" value="1"/>
</dbReference>
<dbReference type="AlphaFoldDB" id="A0A0U1KUM9"/>
<feature type="binding site" evidence="7">
    <location>
        <position position="93"/>
    </location>
    <ligand>
        <name>[2Fe-2S] cluster</name>
        <dbReference type="ChEBI" id="CHEBI:190135"/>
    </ligand>
</feature>
<dbReference type="Gene3D" id="3.40.30.10">
    <property type="entry name" value="Glutaredoxin"/>
    <property type="match status" value="1"/>
</dbReference>
<evidence type="ECO:0000313" key="9">
    <source>
        <dbReference type="Proteomes" id="UP000049855"/>
    </source>
</evidence>
<gene>
    <name evidence="8" type="ORF">SpAn4DRAFT_2115</name>
</gene>
<keyword evidence="3 7" id="KW-0479">Metal-binding</keyword>
<evidence type="ECO:0000256" key="4">
    <source>
        <dbReference type="ARBA" id="ARBA00023004"/>
    </source>
</evidence>
<proteinExistence type="inferred from homology"/>
<dbReference type="Proteomes" id="UP000049855">
    <property type="component" value="Unassembled WGS sequence"/>
</dbReference>
<feature type="binding site" evidence="7">
    <location>
        <position position="134"/>
    </location>
    <ligand>
        <name>[2Fe-2S] cluster</name>
        <dbReference type="ChEBI" id="CHEBI:190135"/>
    </ligand>
</feature>
<reference evidence="9" key="1">
    <citation type="submission" date="2015-03" db="EMBL/GenBank/DDBJ databases">
        <authorList>
            <person name="Nijsse Bart"/>
        </authorList>
    </citation>
    <scope>NUCLEOTIDE SEQUENCE [LARGE SCALE GENOMIC DNA]</scope>
</reference>
<evidence type="ECO:0000256" key="5">
    <source>
        <dbReference type="ARBA" id="ARBA00023014"/>
    </source>
</evidence>
<dbReference type="InterPro" id="IPR036249">
    <property type="entry name" value="Thioredoxin-like_sf"/>
</dbReference>
<dbReference type="InterPro" id="IPR028431">
    <property type="entry name" value="NADP_DH_HndA-like"/>
</dbReference>
<dbReference type="CDD" id="cd03064">
    <property type="entry name" value="TRX_Fd_NuoE"/>
    <property type="match status" value="1"/>
</dbReference>
<keyword evidence="8" id="KW-0830">Ubiquinone</keyword>
<dbReference type="RefSeq" id="WP_021169843.1">
    <property type="nucleotide sequence ID" value="NZ_CTRP01000003.1"/>
</dbReference>
<evidence type="ECO:0000256" key="2">
    <source>
        <dbReference type="ARBA" id="ARBA00022714"/>
    </source>
</evidence>
<dbReference type="PIRSF" id="PIRSF000216">
    <property type="entry name" value="NADH_DH_24kDa"/>
    <property type="match status" value="1"/>
</dbReference>